<feature type="transmembrane region" description="Helical" evidence="2">
    <location>
        <begin position="35"/>
        <end position="54"/>
    </location>
</feature>
<gene>
    <name evidence="3" type="ORF">PZA18_10675</name>
</gene>
<keyword evidence="2" id="KW-0472">Membrane</keyword>
<dbReference type="EMBL" id="JARRAF010000010">
    <property type="protein sequence ID" value="MDK2124517.1"/>
    <property type="molecule type" value="Genomic_DNA"/>
</dbReference>
<reference evidence="3" key="1">
    <citation type="submission" date="2023-03" db="EMBL/GenBank/DDBJ databases">
        <title>Chitinimonas shenzhenensis gen. nov., sp. nov., a novel member of family Burkholderiaceae isolated from activated sludge collected in Shen Zhen, China.</title>
        <authorList>
            <person name="Wang X."/>
        </authorList>
    </citation>
    <scope>NUCLEOTIDE SEQUENCE</scope>
    <source>
        <strain evidence="3">DQS-5</strain>
    </source>
</reference>
<feature type="region of interest" description="Disordered" evidence="1">
    <location>
        <begin position="65"/>
        <end position="161"/>
    </location>
</feature>
<evidence type="ECO:0000313" key="3">
    <source>
        <dbReference type="EMBL" id="MDK2124517.1"/>
    </source>
</evidence>
<proteinExistence type="predicted"/>
<protein>
    <recommendedName>
        <fullName evidence="5">Energy transducer TonB</fullName>
    </recommendedName>
</protein>
<keyword evidence="2" id="KW-0812">Transmembrane</keyword>
<dbReference type="Proteomes" id="UP001172778">
    <property type="component" value="Unassembled WGS sequence"/>
</dbReference>
<accession>A0ABT7DWS1</accession>
<evidence type="ECO:0008006" key="5">
    <source>
        <dbReference type="Google" id="ProtNLM"/>
    </source>
</evidence>
<comment type="caution">
    <text evidence="3">The sequence shown here is derived from an EMBL/GenBank/DDBJ whole genome shotgun (WGS) entry which is preliminary data.</text>
</comment>
<feature type="region of interest" description="Disordered" evidence="1">
    <location>
        <begin position="1"/>
        <end position="22"/>
    </location>
</feature>
<name>A0ABT7DWS1_9NEIS</name>
<keyword evidence="2" id="KW-1133">Transmembrane helix</keyword>
<organism evidence="3 4">
    <name type="scientific">Parachitinimonas caeni</name>
    <dbReference type="NCBI Taxonomy" id="3031301"/>
    <lineage>
        <taxon>Bacteria</taxon>
        <taxon>Pseudomonadati</taxon>
        <taxon>Pseudomonadota</taxon>
        <taxon>Betaproteobacteria</taxon>
        <taxon>Neisseriales</taxon>
        <taxon>Chitinibacteraceae</taxon>
        <taxon>Parachitinimonas</taxon>
    </lineage>
</organism>
<evidence type="ECO:0000256" key="2">
    <source>
        <dbReference type="SAM" id="Phobius"/>
    </source>
</evidence>
<sequence length="246" mass="27065">MSAAMVAPSPVPPTGGKTLWAHPKDEQPFLSLKKAFLIALILEVAGFGALYYISAGAAHKKPVKQELREVRLEDPPPPPPPPKEEKKPEPPKVEKIQEKPKTVQKEQPKDTTPVPIDPIPDAPGGSGNAIPIAKEVGEKTTTHKPVEKVEQPAPPGSYWVTKPKITMPREVMAELDEDVKCVISEMEVEADKEGKVINARYTGKTECPRQILDEVTKQVKRKGLLNPSSSELRRVSVPMEFKLSQE</sequence>
<feature type="compositionally biased region" description="Basic and acidic residues" evidence="1">
    <location>
        <begin position="82"/>
        <end position="109"/>
    </location>
</feature>
<evidence type="ECO:0000313" key="4">
    <source>
        <dbReference type="Proteomes" id="UP001172778"/>
    </source>
</evidence>
<evidence type="ECO:0000256" key="1">
    <source>
        <dbReference type="SAM" id="MobiDB-lite"/>
    </source>
</evidence>
<feature type="compositionally biased region" description="Basic and acidic residues" evidence="1">
    <location>
        <begin position="65"/>
        <end position="74"/>
    </location>
</feature>
<dbReference type="RefSeq" id="WP_284100827.1">
    <property type="nucleotide sequence ID" value="NZ_JARRAF010000010.1"/>
</dbReference>
<feature type="compositionally biased region" description="Basic and acidic residues" evidence="1">
    <location>
        <begin position="135"/>
        <end position="150"/>
    </location>
</feature>
<keyword evidence="4" id="KW-1185">Reference proteome</keyword>